<reference evidence="2" key="2">
    <citation type="submission" date="2009-12" db="EMBL/GenBank/DDBJ databases">
        <authorList>
            <person name="Madupu R."/>
            <person name="Durkin A.S."/>
            <person name="Torralba M."/>
            <person name="Methe B."/>
            <person name="Sutton G.G."/>
            <person name="Strausberg R.L."/>
            <person name="Nelson K.E."/>
        </authorList>
    </citation>
    <scope>NUCLEOTIDE SEQUENCE</scope>
    <source>
        <strain evidence="2">28L</strain>
    </source>
</reference>
<evidence type="ECO:0000313" key="2">
    <source>
        <dbReference type="EMBL" id="EFD93865.1"/>
    </source>
</evidence>
<name>D3LVD8_9FIRM</name>
<dbReference type="Proteomes" id="UP000003242">
    <property type="component" value="Unassembled WGS sequence"/>
</dbReference>
<evidence type="ECO:0000313" key="3">
    <source>
        <dbReference type="EMBL" id="EGL39850.1"/>
    </source>
</evidence>
<dbReference type="RefSeq" id="WP_007391222.1">
    <property type="nucleotide sequence ID" value="NZ_ADGP01000020.1"/>
</dbReference>
<dbReference type="EMBL" id="ADGP01000020">
    <property type="protein sequence ID" value="EFD93865.1"/>
    <property type="molecule type" value="Genomic_DNA"/>
</dbReference>
<comment type="caution">
    <text evidence="2">The sequence shown here is derived from an EMBL/GenBank/DDBJ whole genome shotgun (WGS) entry which is preliminary data.</text>
</comment>
<accession>D3LVD8</accession>
<evidence type="ECO:0000256" key="1">
    <source>
        <dbReference type="SAM" id="MobiDB-lite"/>
    </source>
</evidence>
<evidence type="ECO:0000313" key="5">
    <source>
        <dbReference type="Proteomes" id="UP000004018"/>
    </source>
</evidence>
<proteinExistence type="predicted"/>
<sequence length="51" mass="5891">MIIRDNSVKPGDLHKPEQSKKRGEELILDFGRPLTEEEKKIFAKLQEGLDL</sequence>
<feature type="region of interest" description="Disordered" evidence="1">
    <location>
        <begin position="1"/>
        <end position="21"/>
    </location>
</feature>
<organism evidence="2 4">
    <name type="scientific">Megasphaera lornae</name>
    <dbReference type="NCBI Taxonomy" id="1000568"/>
    <lineage>
        <taxon>Bacteria</taxon>
        <taxon>Bacillati</taxon>
        <taxon>Bacillota</taxon>
        <taxon>Negativicutes</taxon>
        <taxon>Veillonellales</taxon>
        <taxon>Veillonellaceae</taxon>
        <taxon>Megasphaera</taxon>
    </lineage>
</organism>
<reference evidence="4" key="1">
    <citation type="submission" date="2009-12" db="EMBL/GenBank/DDBJ databases">
        <title>Sequence of Clostridiales genomosp. BVAB3 str. UPII9-5.</title>
        <authorList>
            <person name="Madupu R."/>
            <person name="Durkin A.S."/>
            <person name="Torralba M."/>
            <person name="Methe B."/>
            <person name="Sutton G.G."/>
            <person name="Strausberg R.L."/>
            <person name="Nelson K.E."/>
        </authorList>
    </citation>
    <scope>NUCLEOTIDE SEQUENCE [LARGE SCALE GENOMIC DNA]</scope>
    <source>
        <strain evidence="4">28L</strain>
    </source>
</reference>
<evidence type="ECO:0000313" key="4">
    <source>
        <dbReference type="Proteomes" id="UP000003242"/>
    </source>
</evidence>
<gene>
    <name evidence="2" type="ORF">HMPREF0889_0262</name>
    <name evidence="3" type="ORF">HMPREF1039_0323</name>
</gene>
<dbReference type="AlphaFoldDB" id="D3LVD8"/>
<dbReference type="EMBL" id="AFIJ01000032">
    <property type="protein sequence ID" value="EGL39850.1"/>
    <property type="molecule type" value="Genomic_DNA"/>
</dbReference>
<protein>
    <submittedName>
        <fullName evidence="2">Uncharacterized protein</fullName>
    </submittedName>
</protein>
<dbReference type="Proteomes" id="UP000004018">
    <property type="component" value="Unassembled WGS sequence"/>
</dbReference>
<feature type="compositionally biased region" description="Basic and acidic residues" evidence="1">
    <location>
        <begin position="11"/>
        <end position="21"/>
    </location>
</feature>
<reference evidence="3 5" key="3">
    <citation type="submission" date="2011-04" db="EMBL/GenBank/DDBJ databases">
        <authorList>
            <person name="Harkins D.M."/>
            <person name="Madupu R."/>
            <person name="Durkin A.S."/>
            <person name="Torralba M."/>
            <person name="Methe B."/>
            <person name="Sutton G.G."/>
            <person name="Nelson K.E."/>
        </authorList>
    </citation>
    <scope>NUCLEOTIDE SEQUENCE [LARGE SCALE GENOMIC DNA]</scope>
    <source>
        <strain evidence="3 5">UPII 199-6</strain>
    </source>
</reference>
<keyword evidence="5" id="KW-1185">Reference proteome</keyword>